<dbReference type="Proteomes" id="UP001143548">
    <property type="component" value="Unassembled WGS sequence"/>
</dbReference>
<dbReference type="EMBL" id="BROQ01000113">
    <property type="protein sequence ID" value="GKZ25512.1"/>
    <property type="molecule type" value="Genomic_DNA"/>
</dbReference>
<proteinExistence type="predicted"/>
<feature type="region of interest" description="Disordered" evidence="1">
    <location>
        <begin position="85"/>
        <end position="130"/>
    </location>
</feature>
<evidence type="ECO:0000256" key="1">
    <source>
        <dbReference type="SAM" id="MobiDB-lite"/>
    </source>
</evidence>
<evidence type="ECO:0000313" key="3">
    <source>
        <dbReference type="Proteomes" id="UP001143548"/>
    </source>
</evidence>
<comment type="caution">
    <text evidence="2">The sequence shown here is derived from an EMBL/GenBank/DDBJ whole genome shotgun (WGS) entry which is preliminary data.</text>
</comment>
<organism evidence="2 3">
    <name type="scientific">Aspergillus brasiliensis</name>
    <dbReference type="NCBI Taxonomy" id="319629"/>
    <lineage>
        <taxon>Eukaryota</taxon>
        <taxon>Fungi</taxon>
        <taxon>Dikarya</taxon>
        <taxon>Ascomycota</taxon>
        <taxon>Pezizomycotina</taxon>
        <taxon>Eurotiomycetes</taxon>
        <taxon>Eurotiomycetidae</taxon>
        <taxon>Eurotiales</taxon>
        <taxon>Aspergillaceae</taxon>
        <taxon>Aspergillus</taxon>
        <taxon>Aspergillus subgen. Circumdati</taxon>
    </lineage>
</organism>
<name>A0A9W5Z0S6_9EURO</name>
<gene>
    <name evidence="2" type="ORF">AbraCBS73388_001150</name>
</gene>
<sequence>MEDPRAERKVLAWEGDEYIGAKNSYTTNHGYHFGRALPQPTTTTTIEITKSLLRGRDGTAKRTLPPSGGKVEHQSVFHNLILADSGEPSQAAKSSGRDVGETLTGHASIMKLRSPQSCASFGAPRPGSAP</sequence>
<protein>
    <submittedName>
        <fullName evidence="2">Uncharacterized protein</fullName>
    </submittedName>
</protein>
<evidence type="ECO:0000313" key="2">
    <source>
        <dbReference type="EMBL" id="GKZ25512.1"/>
    </source>
</evidence>
<reference evidence="2" key="1">
    <citation type="submission" date="2022-07" db="EMBL/GenBank/DDBJ databases">
        <title>Taxonomy of Aspergillus series Nigri: significant species reduction supported by multi-species coalescent approaches.</title>
        <authorList>
            <person name="Bian C."/>
            <person name="Kusuya Y."/>
            <person name="Sklenar F."/>
            <person name="D'hooge E."/>
            <person name="Yaguchi T."/>
            <person name="Takahashi H."/>
            <person name="Hubka V."/>
        </authorList>
    </citation>
    <scope>NUCLEOTIDE SEQUENCE</scope>
    <source>
        <strain evidence="2">CBS 733.88</strain>
    </source>
</reference>
<dbReference type="AlphaFoldDB" id="A0A9W5Z0S6"/>
<accession>A0A9W5Z0S6</accession>